<organism evidence="1 2">
    <name type="scientific">Candidatus Kerfeldbacteria bacterium RIFCSPHIGHO2_12_FULL_48_17</name>
    <dbReference type="NCBI Taxonomy" id="1798542"/>
    <lineage>
        <taxon>Bacteria</taxon>
        <taxon>Candidatus Kerfeldiibacteriota</taxon>
    </lineage>
</organism>
<accession>A0A1G2B5W8</accession>
<comment type="caution">
    <text evidence="1">The sequence shown here is derived from an EMBL/GenBank/DDBJ whole genome shotgun (WGS) entry which is preliminary data.</text>
</comment>
<dbReference type="EMBL" id="MHKD01000013">
    <property type="protein sequence ID" value="OGY84583.1"/>
    <property type="molecule type" value="Genomic_DNA"/>
</dbReference>
<dbReference type="SUPFAM" id="SSF52540">
    <property type="entry name" value="P-loop containing nucleoside triphosphate hydrolases"/>
    <property type="match status" value="1"/>
</dbReference>
<evidence type="ECO:0000313" key="1">
    <source>
        <dbReference type="EMBL" id="OGY84583.1"/>
    </source>
</evidence>
<name>A0A1G2B5W8_9BACT</name>
<protein>
    <recommendedName>
        <fullName evidence="3">Shikimate kinase</fullName>
    </recommendedName>
</protein>
<dbReference type="Proteomes" id="UP000176952">
    <property type="component" value="Unassembled WGS sequence"/>
</dbReference>
<dbReference type="InterPro" id="IPR027417">
    <property type="entry name" value="P-loop_NTPase"/>
</dbReference>
<gene>
    <name evidence="1" type="ORF">A3F54_05765</name>
</gene>
<evidence type="ECO:0008006" key="3">
    <source>
        <dbReference type="Google" id="ProtNLM"/>
    </source>
</evidence>
<dbReference type="AlphaFoldDB" id="A0A1G2B5W8"/>
<reference evidence="1 2" key="1">
    <citation type="journal article" date="2016" name="Nat. Commun.">
        <title>Thousands of microbial genomes shed light on interconnected biogeochemical processes in an aquifer system.</title>
        <authorList>
            <person name="Anantharaman K."/>
            <person name="Brown C.T."/>
            <person name="Hug L.A."/>
            <person name="Sharon I."/>
            <person name="Castelle C.J."/>
            <person name="Probst A.J."/>
            <person name="Thomas B.C."/>
            <person name="Singh A."/>
            <person name="Wilkins M.J."/>
            <person name="Karaoz U."/>
            <person name="Brodie E.L."/>
            <person name="Williams K.H."/>
            <person name="Hubbard S.S."/>
            <person name="Banfield J.F."/>
        </authorList>
    </citation>
    <scope>NUCLEOTIDE SEQUENCE [LARGE SCALE GENOMIC DNA]</scope>
</reference>
<dbReference type="STRING" id="1798542.A3F54_05765"/>
<sequence length="185" mass="21103">MKLFILYGPPGVGKFTIGRKLAAKTDYKLLHNHLTIEPLRKIFPFASKPFIKLNRQWRLNVIETCAQNNINLIFTFVYAHPIDLPYIKKIQRAVKKHGGTVEFFALNCPRHILLRRITSAIRKKQGKITSPQEMKEIFGRYDLFSPIPGVPSMRLNTGQLTAAQAAQKIMAVQKTITHGNAHRSE</sequence>
<evidence type="ECO:0000313" key="2">
    <source>
        <dbReference type="Proteomes" id="UP000176952"/>
    </source>
</evidence>
<proteinExistence type="predicted"/>
<dbReference type="Gene3D" id="3.40.50.300">
    <property type="entry name" value="P-loop containing nucleotide triphosphate hydrolases"/>
    <property type="match status" value="1"/>
</dbReference>